<reference evidence="1 2" key="1">
    <citation type="submission" date="2019-05" db="EMBL/GenBank/DDBJ databases">
        <title>Draft genome sequence of Actinomadura sp. 14C53.</title>
        <authorList>
            <person name="Saricaoglu S."/>
            <person name="Isik K."/>
        </authorList>
    </citation>
    <scope>NUCLEOTIDE SEQUENCE [LARGE SCALE GENOMIC DNA]</scope>
    <source>
        <strain evidence="1 2">14C53</strain>
    </source>
</reference>
<dbReference type="OrthoDB" id="3466811at2"/>
<keyword evidence="2" id="KW-1185">Reference proteome</keyword>
<comment type="caution">
    <text evidence="1">The sequence shown here is derived from an EMBL/GenBank/DDBJ whole genome shotgun (WGS) entry which is preliminary data.</text>
</comment>
<organism evidence="1 2">
    <name type="scientific">Actinomadura soli</name>
    <dbReference type="NCBI Taxonomy" id="2508997"/>
    <lineage>
        <taxon>Bacteria</taxon>
        <taxon>Bacillati</taxon>
        <taxon>Actinomycetota</taxon>
        <taxon>Actinomycetes</taxon>
        <taxon>Streptosporangiales</taxon>
        <taxon>Thermomonosporaceae</taxon>
        <taxon>Actinomadura</taxon>
    </lineage>
</organism>
<name>A0A5C4JF52_9ACTN</name>
<gene>
    <name evidence="1" type="ORF">ETD83_09820</name>
</gene>
<dbReference type="AlphaFoldDB" id="A0A5C4JF52"/>
<dbReference type="RefSeq" id="WP_138644750.1">
    <property type="nucleotide sequence ID" value="NZ_VCKW01000036.1"/>
</dbReference>
<dbReference type="Proteomes" id="UP000309174">
    <property type="component" value="Unassembled WGS sequence"/>
</dbReference>
<accession>A0A5C4JF52</accession>
<evidence type="ECO:0000313" key="1">
    <source>
        <dbReference type="EMBL" id="TMR03792.1"/>
    </source>
</evidence>
<protein>
    <submittedName>
        <fullName evidence="1">Uncharacterized protein</fullName>
    </submittedName>
</protein>
<sequence>MSAAGRIQELLGPLGDDENAYLRVRVGSDPELSPAELLYPMIFDPSFDRGPHVHLEPSPPGTLEELAGALRPVQVSAQQMASFLVYVCTTDIAYRADRGPWTPETARPVLESVIR</sequence>
<dbReference type="EMBL" id="VCKW01000036">
    <property type="protein sequence ID" value="TMR03792.1"/>
    <property type="molecule type" value="Genomic_DNA"/>
</dbReference>
<proteinExistence type="predicted"/>
<evidence type="ECO:0000313" key="2">
    <source>
        <dbReference type="Proteomes" id="UP000309174"/>
    </source>
</evidence>